<dbReference type="GO" id="GO:0046872">
    <property type="term" value="F:metal ion binding"/>
    <property type="evidence" value="ECO:0007669"/>
    <property type="project" value="UniProtKB-KW"/>
</dbReference>
<keyword evidence="6 17" id="KW-0004">4Fe-4S</keyword>
<comment type="function">
    <text evidence="1 17">Catalyzes the conversion of epoxyqueuosine (oQ) to queuosine (Q), which is a hypermodified base found in the wobble positions of tRNA(Asp), tRNA(Asn), tRNA(His) and tRNA(Tyr).</text>
</comment>
<evidence type="ECO:0000256" key="10">
    <source>
        <dbReference type="ARBA" id="ARBA00023002"/>
    </source>
</evidence>
<dbReference type="Pfam" id="PF02677">
    <property type="entry name" value="QueH"/>
    <property type="match status" value="1"/>
</dbReference>
<feature type="binding site" evidence="17">
    <location>
        <position position="32"/>
    </location>
    <ligand>
        <name>[4Fe-4S] cluster</name>
        <dbReference type="ChEBI" id="CHEBI:49883"/>
    </ligand>
</feature>
<evidence type="ECO:0000313" key="18">
    <source>
        <dbReference type="EMBL" id="HIR04511.1"/>
    </source>
</evidence>
<dbReference type="PANTHER" id="PTHR36701">
    <property type="entry name" value="EPOXYQUEUOSINE REDUCTASE QUEH"/>
    <property type="match status" value="1"/>
</dbReference>
<reference evidence="18" key="2">
    <citation type="journal article" date="2021" name="PeerJ">
        <title>Extensive microbial diversity within the chicken gut microbiome revealed by metagenomics and culture.</title>
        <authorList>
            <person name="Gilroy R."/>
            <person name="Ravi A."/>
            <person name="Getino M."/>
            <person name="Pursley I."/>
            <person name="Horton D.L."/>
            <person name="Alikhan N.F."/>
            <person name="Baker D."/>
            <person name="Gharbi K."/>
            <person name="Hall N."/>
            <person name="Watson M."/>
            <person name="Adriaenssens E.M."/>
            <person name="Foster-Nyarko E."/>
            <person name="Jarju S."/>
            <person name="Secka A."/>
            <person name="Antonio M."/>
            <person name="Oren A."/>
            <person name="Chaudhuri R.R."/>
            <person name="La Ragione R."/>
            <person name="Hildebrand F."/>
            <person name="Pallen M.J."/>
        </authorList>
    </citation>
    <scope>NUCLEOTIDE SEQUENCE</scope>
    <source>
        <strain evidence="18">CHK180-2868</strain>
    </source>
</reference>
<gene>
    <name evidence="17" type="primary">queH</name>
    <name evidence="18" type="ORF">IAB28_00860</name>
</gene>
<comment type="catalytic activity">
    <reaction evidence="16 17">
        <text>epoxyqueuosine(34) in tRNA + AH2 = queuosine(34) in tRNA + A + H2O</text>
        <dbReference type="Rhea" id="RHEA:32159"/>
        <dbReference type="Rhea" id="RHEA-COMP:18571"/>
        <dbReference type="Rhea" id="RHEA-COMP:18582"/>
        <dbReference type="ChEBI" id="CHEBI:13193"/>
        <dbReference type="ChEBI" id="CHEBI:15377"/>
        <dbReference type="ChEBI" id="CHEBI:17499"/>
        <dbReference type="ChEBI" id="CHEBI:194431"/>
        <dbReference type="ChEBI" id="CHEBI:194443"/>
        <dbReference type="EC" id="1.17.99.6"/>
    </reaction>
</comment>
<comment type="similarity">
    <text evidence="3 17">Belongs to the QueH family.</text>
</comment>
<dbReference type="EC" id="1.17.99.6" evidence="4 17"/>
<reference evidence="18" key="1">
    <citation type="submission" date="2020-10" db="EMBL/GenBank/DDBJ databases">
        <authorList>
            <person name="Gilroy R."/>
        </authorList>
    </citation>
    <scope>NUCLEOTIDE SEQUENCE</scope>
    <source>
        <strain evidence="18">CHK180-2868</strain>
    </source>
</reference>
<evidence type="ECO:0000256" key="5">
    <source>
        <dbReference type="ARBA" id="ARBA00016895"/>
    </source>
</evidence>
<keyword evidence="14 17" id="KW-0676">Redox-active center</keyword>
<accession>A0A9D1A2H9</accession>
<dbReference type="AlphaFoldDB" id="A0A9D1A2H9"/>
<dbReference type="InterPro" id="IPR003828">
    <property type="entry name" value="QueH"/>
</dbReference>
<dbReference type="EMBL" id="DVGC01000003">
    <property type="protein sequence ID" value="HIR04511.1"/>
    <property type="molecule type" value="Genomic_DNA"/>
</dbReference>
<evidence type="ECO:0000256" key="3">
    <source>
        <dbReference type="ARBA" id="ARBA00008207"/>
    </source>
</evidence>
<evidence type="ECO:0000256" key="2">
    <source>
        <dbReference type="ARBA" id="ARBA00004691"/>
    </source>
</evidence>
<evidence type="ECO:0000256" key="13">
    <source>
        <dbReference type="ARBA" id="ARBA00023157"/>
    </source>
</evidence>
<keyword evidence="11 17" id="KW-0408">Iron</keyword>
<evidence type="ECO:0000256" key="16">
    <source>
        <dbReference type="ARBA" id="ARBA00047415"/>
    </source>
</evidence>
<evidence type="ECO:0000256" key="12">
    <source>
        <dbReference type="ARBA" id="ARBA00023014"/>
    </source>
</evidence>
<proteinExistence type="inferred from homology"/>
<evidence type="ECO:0000256" key="8">
    <source>
        <dbReference type="ARBA" id="ARBA00022723"/>
    </source>
</evidence>
<evidence type="ECO:0000256" key="11">
    <source>
        <dbReference type="ARBA" id="ARBA00023004"/>
    </source>
</evidence>
<evidence type="ECO:0000256" key="1">
    <source>
        <dbReference type="ARBA" id="ARBA00002268"/>
    </source>
</evidence>
<dbReference type="HAMAP" id="MF_02089">
    <property type="entry name" value="QueH"/>
    <property type="match status" value="1"/>
</dbReference>
<evidence type="ECO:0000256" key="15">
    <source>
        <dbReference type="ARBA" id="ARBA00031446"/>
    </source>
</evidence>
<dbReference type="GO" id="GO:0051539">
    <property type="term" value="F:4 iron, 4 sulfur cluster binding"/>
    <property type="evidence" value="ECO:0007669"/>
    <property type="project" value="UniProtKB-UniRule"/>
</dbReference>
<dbReference type="PANTHER" id="PTHR36701:SF1">
    <property type="entry name" value="EPOXYQUEUOSINE REDUCTASE QUEH"/>
    <property type="match status" value="1"/>
</dbReference>
<evidence type="ECO:0000256" key="17">
    <source>
        <dbReference type="HAMAP-Rule" id="MF_02089"/>
    </source>
</evidence>
<feature type="binding site" evidence="17">
    <location>
        <position position="31"/>
    </location>
    <ligand>
        <name>[4Fe-4S] cluster</name>
        <dbReference type="ChEBI" id="CHEBI:49883"/>
    </ligand>
</feature>
<sequence length="225" mass="26448">MNRKNYQKELDRLLLGLKAEEKRPSLLLHSCCAPCSSYVLEYLSEYFDITLFYYNPNIYPEEEYGERVSEQKRLIEEFNEQWKNDRERTPIRFLEGNYEPERFFLVSRGLENEPEGGARCTECFRLRLSEAASAAREGGFDFFTTTLTISPLKDAERLNWLGEEIGKQFGVPFLNSDFKKKNGYRRSTELSREHHLYRQNYCGCVFSRRDSEHAPAAEKKGSPME</sequence>
<comment type="pathway">
    <text evidence="2 17">tRNA modification; tRNA-queuosine biosynthesis.</text>
</comment>
<keyword evidence="7 17" id="KW-0819">tRNA processing</keyword>
<evidence type="ECO:0000256" key="4">
    <source>
        <dbReference type="ARBA" id="ARBA00012622"/>
    </source>
</evidence>
<dbReference type="GO" id="GO:0052693">
    <property type="term" value="F:epoxyqueuosine reductase activity"/>
    <property type="evidence" value="ECO:0007669"/>
    <property type="project" value="UniProtKB-UniRule"/>
</dbReference>
<name>A0A9D1A2H9_9FIRM</name>
<dbReference type="Proteomes" id="UP000824250">
    <property type="component" value="Unassembled WGS sequence"/>
</dbReference>
<evidence type="ECO:0000256" key="9">
    <source>
        <dbReference type="ARBA" id="ARBA00022785"/>
    </source>
</evidence>
<comment type="caution">
    <text evidence="18">The sequence shown here is derived from an EMBL/GenBank/DDBJ whole genome shotgun (WGS) entry which is preliminary data.</text>
</comment>
<dbReference type="GO" id="GO:0008616">
    <property type="term" value="P:tRNA queuosine(34) biosynthetic process"/>
    <property type="evidence" value="ECO:0007669"/>
    <property type="project" value="UniProtKB-UniRule"/>
</dbReference>
<keyword evidence="12 17" id="KW-0411">Iron-sulfur</keyword>
<feature type="binding site" evidence="17">
    <location>
        <position position="120"/>
    </location>
    <ligand>
        <name>[4Fe-4S] cluster</name>
        <dbReference type="ChEBI" id="CHEBI:49883"/>
    </ligand>
</feature>
<keyword evidence="13 17" id="KW-1015">Disulfide bond</keyword>
<evidence type="ECO:0000256" key="7">
    <source>
        <dbReference type="ARBA" id="ARBA00022694"/>
    </source>
</evidence>
<evidence type="ECO:0000256" key="14">
    <source>
        <dbReference type="ARBA" id="ARBA00023284"/>
    </source>
</evidence>
<feature type="binding site" evidence="17">
    <location>
        <position position="123"/>
    </location>
    <ligand>
        <name>[4Fe-4S] cluster</name>
        <dbReference type="ChEBI" id="CHEBI:49883"/>
    </ligand>
</feature>
<protein>
    <recommendedName>
        <fullName evidence="5 17">Epoxyqueuosine reductase QueH</fullName>
        <ecNumber evidence="4 17">1.17.99.6</ecNumber>
    </recommendedName>
    <alternativeName>
        <fullName evidence="15 17">Queuosine biosynthesis protein QueH</fullName>
    </alternativeName>
</protein>
<keyword evidence="8 17" id="KW-0479">Metal-binding</keyword>
<evidence type="ECO:0000313" key="19">
    <source>
        <dbReference type="Proteomes" id="UP000824250"/>
    </source>
</evidence>
<organism evidence="18 19">
    <name type="scientific">Candidatus Copromonas faecavium</name>
    <name type="common">nom. illeg.</name>
    <dbReference type="NCBI Taxonomy" id="2840740"/>
    <lineage>
        <taxon>Bacteria</taxon>
        <taxon>Bacillati</taxon>
        <taxon>Bacillota</taxon>
        <taxon>Clostridia</taxon>
        <taxon>Lachnospirales</taxon>
        <taxon>Lachnospiraceae</taxon>
        <taxon>Candidatus Copromonas (nom. illeg.)</taxon>
    </lineage>
</organism>
<evidence type="ECO:0000256" key="6">
    <source>
        <dbReference type="ARBA" id="ARBA00022485"/>
    </source>
</evidence>
<keyword evidence="9 17" id="KW-0671">Queuosine biosynthesis</keyword>
<keyword evidence="10 17" id="KW-0560">Oxidoreductase</keyword>
<feature type="disulfide bond" description="Redox-active" evidence="17">
    <location>
        <begin position="202"/>
        <end position="204"/>
    </location>
</feature>